<accession>A0A6A6Y603</accession>
<feature type="compositionally biased region" description="Polar residues" evidence="1">
    <location>
        <begin position="118"/>
        <end position="149"/>
    </location>
</feature>
<dbReference type="GeneID" id="54463300"/>
<keyword evidence="3" id="KW-1185">Reference proteome</keyword>
<feature type="region of interest" description="Disordered" evidence="1">
    <location>
        <begin position="1"/>
        <end position="62"/>
    </location>
</feature>
<feature type="region of interest" description="Disordered" evidence="1">
    <location>
        <begin position="118"/>
        <end position="165"/>
    </location>
</feature>
<reference evidence="4" key="2">
    <citation type="submission" date="2020-04" db="EMBL/GenBank/DDBJ databases">
        <authorList>
            <consortium name="NCBI Genome Project"/>
        </authorList>
    </citation>
    <scope>NUCLEOTIDE SEQUENCE</scope>
    <source>
        <strain evidence="4">CBS 304.34</strain>
    </source>
</reference>
<gene>
    <name evidence="2 4" type="ORF">BDZ99DRAFT_481383</name>
</gene>
<evidence type="ECO:0000313" key="2">
    <source>
        <dbReference type="EMBL" id="KAF2804222.1"/>
    </source>
</evidence>
<dbReference type="AlphaFoldDB" id="A0A6A6Y603"/>
<sequence>MLSASTNYGRLTSMKANLGTRPAKKSSSVWSKAQPPELPVPESPMGSAKSKSSVRQDNDTPHPIDPAAYVQLQKIVRRLLDSTMLLWVAMLMTNCLRTQESSRPMLELDGSRVAQAFTPVQPSPSLGTSMLKDSSQPSGQFSNEYQVSEASEACQRETCEAEDYE</sequence>
<evidence type="ECO:0000313" key="3">
    <source>
        <dbReference type="Proteomes" id="UP000504636"/>
    </source>
</evidence>
<evidence type="ECO:0000256" key="1">
    <source>
        <dbReference type="SAM" id="MobiDB-lite"/>
    </source>
</evidence>
<reference evidence="4" key="3">
    <citation type="submission" date="2025-04" db="UniProtKB">
        <authorList>
            <consortium name="RefSeq"/>
        </authorList>
    </citation>
    <scope>IDENTIFICATION</scope>
    <source>
        <strain evidence="4">CBS 304.34</strain>
    </source>
</reference>
<protein>
    <submittedName>
        <fullName evidence="2 4">Uncharacterized protein</fullName>
    </submittedName>
</protein>
<name>A0A6A6Y603_9PEZI</name>
<proteinExistence type="predicted"/>
<dbReference type="RefSeq" id="XP_033571186.1">
    <property type="nucleotide sequence ID" value="XM_033722407.1"/>
</dbReference>
<reference evidence="2 4" key="1">
    <citation type="journal article" date="2020" name="Stud. Mycol.">
        <title>101 Dothideomycetes genomes: a test case for predicting lifestyles and emergence of pathogens.</title>
        <authorList>
            <person name="Haridas S."/>
            <person name="Albert R."/>
            <person name="Binder M."/>
            <person name="Bloem J."/>
            <person name="Labutti K."/>
            <person name="Salamov A."/>
            <person name="Andreopoulos B."/>
            <person name="Baker S."/>
            <person name="Barry K."/>
            <person name="Bills G."/>
            <person name="Bluhm B."/>
            <person name="Cannon C."/>
            <person name="Castanera R."/>
            <person name="Culley D."/>
            <person name="Daum C."/>
            <person name="Ezra D."/>
            <person name="Gonzalez J."/>
            <person name="Henrissat B."/>
            <person name="Kuo A."/>
            <person name="Liang C."/>
            <person name="Lipzen A."/>
            <person name="Lutzoni F."/>
            <person name="Magnuson J."/>
            <person name="Mondo S."/>
            <person name="Nolan M."/>
            <person name="Ohm R."/>
            <person name="Pangilinan J."/>
            <person name="Park H.-J."/>
            <person name="Ramirez L."/>
            <person name="Alfaro M."/>
            <person name="Sun H."/>
            <person name="Tritt A."/>
            <person name="Yoshinaga Y."/>
            <person name="Zwiers L.-H."/>
            <person name="Turgeon B."/>
            <person name="Goodwin S."/>
            <person name="Spatafora J."/>
            <person name="Crous P."/>
            <person name="Grigoriev I."/>
        </authorList>
    </citation>
    <scope>NUCLEOTIDE SEQUENCE</scope>
    <source>
        <strain evidence="2 4">CBS 304.34</strain>
    </source>
</reference>
<organism evidence="2">
    <name type="scientific">Mytilinidion resinicola</name>
    <dbReference type="NCBI Taxonomy" id="574789"/>
    <lineage>
        <taxon>Eukaryota</taxon>
        <taxon>Fungi</taxon>
        <taxon>Dikarya</taxon>
        <taxon>Ascomycota</taxon>
        <taxon>Pezizomycotina</taxon>
        <taxon>Dothideomycetes</taxon>
        <taxon>Pleosporomycetidae</taxon>
        <taxon>Mytilinidiales</taxon>
        <taxon>Mytilinidiaceae</taxon>
        <taxon>Mytilinidion</taxon>
    </lineage>
</organism>
<dbReference type="EMBL" id="MU003714">
    <property type="protein sequence ID" value="KAF2804222.1"/>
    <property type="molecule type" value="Genomic_DNA"/>
</dbReference>
<dbReference type="Proteomes" id="UP000504636">
    <property type="component" value="Unplaced"/>
</dbReference>
<evidence type="ECO:0000313" key="4">
    <source>
        <dbReference type="RefSeq" id="XP_033571186.1"/>
    </source>
</evidence>
<feature type="compositionally biased region" description="Polar residues" evidence="1">
    <location>
        <begin position="1"/>
        <end position="10"/>
    </location>
</feature>